<dbReference type="CDD" id="cd00167">
    <property type="entry name" value="SANT"/>
    <property type="match status" value="1"/>
</dbReference>
<feature type="compositionally biased region" description="Basic and acidic residues" evidence="1">
    <location>
        <begin position="548"/>
        <end position="557"/>
    </location>
</feature>
<feature type="compositionally biased region" description="Basic and acidic residues" evidence="1">
    <location>
        <begin position="423"/>
        <end position="432"/>
    </location>
</feature>
<sequence>MFNPSTLPPNTPPIMPRSQKEQDAASSLVELQQSFSNTIQPNNGMNSPASSPTKSNPPATATAHHIRTRQQPRGASASISPSSQQAHYELLLLPSIYRQRESAVRSTLSRSLPVFGTLICKEDEEVRQQSTIQSNYHLQQGQVYLPPRKQLKLPQAQYHSIHLIHRPEQAQSSQARPTQPPVTPAQAVAHAQAQAYYLAHARVQTYGHSQQHHQHRSSQINNQQQSDNRPQQLHQNQQPIMNHHVRAVENHSSSQPWPEPNSNRSSKPARANDPTHKQNSFSIRGNGVYTQRNILHEGQQPATPIPSCQPQVYGKTSSQQQQMAHLEQQQTTVFHSREARLQATQRSLDPQGMSRRKMSSVVFYHPNTTIAQQVYDHRETIQRQSYRHHQQAHGKAVYRVNQHFKQQQQQHYPSHHHQQSMHQSKETSRRNRDLMAQHEALPHCQPSTQSQPQPQQQCAITISLPTTPETVLANEADEDEKMDELEEYEEEDEESFEEDDNSDPDFHGASKTKRHRGHSSSSGSSNHHHHGNNNSGSSSSNNNKKGKSAKEKPRWTAEMRESLLKAVITYKNLDDMTSFHWSQIGKQVGRSGKACKDQWRRALLPKIQQTFDHCDQDFNTGTSGASSFPASLQPQQQRNNRQ</sequence>
<dbReference type="PROSITE" id="PS51294">
    <property type="entry name" value="HTH_MYB"/>
    <property type="match status" value="1"/>
</dbReference>
<feature type="region of interest" description="Disordered" evidence="1">
    <location>
        <begin position="615"/>
        <end position="642"/>
    </location>
</feature>
<reference evidence="4" key="1">
    <citation type="submission" date="2014-09" db="EMBL/GenBank/DDBJ databases">
        <title>Draft genome sequence of an oleaginous Mucoromycotina fungus Mucor ambiguus NBRC6742.</title>
        <authorList>
            <person name="Takeda I."/>
            <person name="Yamane N."/>
            <person name="Morita T."/>
            <person name="Tamano K."/>
            <person name="Machida M."/>
            <person name="Baker S."/>
            <person name="Koike H."/>
        </authorList>
    </citation>
    <scope>NUCLEOTIDE SEQUENCE</scope>
    <source>
        <strain evidence="4">NBRC 6742</strain>
    </source>
</reference>
<feature type="compositionally biased region" description="Acidic residues" evidence="1">
    <location>
        <begin position="475"/>
        <end position="503"/>
    </location>
</feature>
<feature type="region of interest" description="Disordered" evidence="1">
    <location>
        <begin position="167"/>
        <end position="188"/>
    </location>
</feature>
<feature type="compositionally biased region" description="Pro residues" evidence="1">
    <location>
        <begin position="1"/>
        <end position="15"/>
    </location>
</feature>
<evidence type="ECO:0000313" key="4">
    <source>
        <dbReference type="EMBL" id="GAN08828.1"/>
    </source>
</evidence>
<feature type="compositionally biased region" description="Low complexity" evidence="1">
    <location>
        <begin position="217"/>
        <end position="226"/>
    </location>
</feature>
<feature type="region of interest" description="Disordered" evidence="1">
    <location>
        <begin position="464"/>
        <end position="557"/>
    </location>
</feature>
<dbReference type="Proteomes" id="UP000053815">
    <property type="component" value="Unassembled WGS sequence"/>
</dbReference>
<dbReference type="InterPro" id="IPR017930">
    <property type="entry name" value="Myb_dom"/>
</dbReference>
<accession>A0A0C9N2L3</accession>
<feature type="region of interest" description="Disordered" evidence="1">
    <location>
        <begin position="1"/>
        <end position="82"/>
    </location>
</feature>
<feature type="domain" description="HTH myb-type" evidence="3">
    <location>
        <begin position="580"/>
        <end position="607"/>
    </location>
</feature>
<proteinExistence type="predicted"/>
<evidence type="ECO:0000256" key="1">
    <source>
        <dbReference type="SAM" id="MobiDB-lite"/>
    </source>
</evidence>
<evidence type="ECO:0000313" key="5">
    <source>
        <dbReference type="Proteomes" id="UP000053815"/>
    </source>
</evidence>
<dbReference type="Pfam" id="PF13921">
    <property type="entry name" value="Myb_DNA-bind_6"/>
    <property type="match status" value="1"/>
</dbReference>
<evidence type="ECO:0000259" key="2">
    <source>
        <dbReference type="PROSITE" id="PS50090"/>
    </source>
</evidence>
<dbReference type="EMBL" id="DF836515">
    <property type="protein sequence ID" value="GAN08828.1"/>
    <property type="molecule type" value="Genomic_DNA"/>
</dbReference>
<protein>
    <submittedName>
        <fullName evidence="4">Uncharacterized protein</fullName>
    </submittedName>
</protein>
<feature type="region of interest" description="Disordered" evidence="1">
    <location>
        <begin position="205"/>
        <end position="233"/>
    </location>
</feature>
<feature type="region of interest" description="Disordered" evidence="1">
    <location>
        <begin position="248"/>
        <end position="285"/>
    </location>
</feature>
<feature type="region of interest" description="Disordered" evidence="1">
    <location>
        <begin position="299"/>
        <end position="327"/>
    </location>
</feature>
<dbReference type="InterPro" id="IPR001005">
    <property type="entry name" value="SANT/Myb"/>
</dbReference>
<dbReference type="SMART" id="SM00717">
    <property type="entry name" value="SANT"/>
    <property type="match status" value="1"/>
</dbReference>
<feature type="compositionally biased region" description="Polar residues" evidence="1">
    <location>
        <begin position="250"/>
        <end position="266"/>
    </location>
</feature>
<dbReference type="AlphaFoldDB" id="A0A0C9N2L3"/>
<dbReference type="Gene3D" id="1.10.10.60">
    <property type="entry name" value="Homeodomain-like"/>
    <property type="match status" value="1"/>
</dbReference>
<feature type="domain" description="Myb-like" evidence="2">
    <location>
        <begin position="547"/>
        <end position="603"/>
    </location>
</feature>
<dbReference type="PROSITE" id="PS50090">
    <property type="entry name" value="MYB_LIKE"/>
    <property type="match status" value="1"/>
</dbReference>
<feature type="compositionally biased region" description="Polar residues" evidence="1">
    <location>
        <begin position="300"/>
        <end position="318"/>
    </location>
</feature>
<dbReference type="InterPro" id="IPR009057">
    <property type="entry name" value="Homeodomain-like_sf"/>
</dbReference>
<dbReference type="OrthoDB" id="2384577at2759"/>
<feature type="compositionally biased region" description="Low complexity" evidence="1">
    <location>
        <begin position="532"/>
        <end position="543"/>
    </location>
</feature>
<evidence type="ECO:0000259" key="3">
    <source>
        <dbReference type="PROSITE" id="PS51294"/>
    </source>
</evidence>
<feature type="compositionally biased region" description="Polar residues" evidence="1">
    <location>
        <begin position="29"/>
        <end position="59"/>
    </location>
</feature>
<feature type="region of interest" description="Disordered" evidence="1">
    <location>
        <begin position="404"/>
        <end position="432"/>
    </location>
</feature>
<name>A0A0C9N2L3_9FUNG</name>
<gene>
    <name evidence="4" type="ORF">MAM1_0226d08345</name>
</gene>
<organism evidence="4">
    <name type="scientific">Mucor ambiguus</name>
    <dbReference type="NCBI Taxonomy" id="91626"/>
    <lineage>
        <taxon>Eukaryota</taxon>
        <taxon>Fungi</taxon>
        <taxon>Fungi incertae sedis</taxon>
        <taxon>Mucoromycota</taxon>
        <taxon>Mucoromycotina</taxon>
        <taxon>Mucoromycetes</taxon>
        <taxon>Mucorales</taxon>
        <taxon>Mucorineae</taxon>
        <taxon>Mucoraceae</taxon>
        <taxon>Mucor</taxon>
    </lineage>
</organism>
<keyword evidence="5" id="KW-1185">Reference proteome</keyword>
<dbReference type="SUPFAM" id="SSF46689">
    <property type="entry name" value="Homeodomain-like"/>
    <property type="match status" value="1"/>
</dbReference>